<feature type="coiled-coil region" evidence="1">
    <location>
        <begin position="36"/>
        <end position="67"/>
    </location>
</feature>
<keyword evidence="1" id="KW-0175">Coiled coil</keyword>
<sequence length="320" mass="36096">MVDQQTGESPRPQNEWSVDKLAEKLQVEFYTLSSDNDKLQQEYNAYKKQAEGKLSKLYGKNARLRCEVHTSASAIHTIYQEMSEVLVQNRIIAGNNHQLVSEKIALENKLFEVKQSESSLQALVSTKSIEFSEEKEMLLGELSSMKISNEKLLLELNSRIKALEEEVQLMKTRNENLQHEIAILQKCDLDFILKKRAAITSRLRRKFCNRVNINNIENGTEKGKKIVLSELKTYGDGEFKHDVAKASENMEGPASSNLNNSIQQWSIWKGENNTGISDLFSAIQPFCASVSTATLVTGKSERIFGEANQVEIVTLSDSDS</sequence>
<protein>
    <submittedName>
        <fullName evidence="2">Uncharacterized protein</fullName>
    </submittedName>
</protein>
<evidence type="ECO:0000256" key="1">
    <source>
        <dbReference type="SAM" id="Coils"/>
    </source>
</evidence>
<evidence type="ECO:0000313" key="3">
    <source>
        <dbReference type="Proteomes" id="UP001642540"/>
    </source>
</evidence>
<feature type="coiled-coil region" evidence="1">
    <location>
        <begin position="146"/>
        <end position="180"/>
    </location>
</feature>
<name>A0ABP1S4P2_9HEXA</name>
<accession>A0ABP1S4P2</accession>
<proteinExistence type="predicted"/>
<comment type="caution">
    <text evidence="2">The sequence shown here is derived from an EMBL/GenBank/DDBJ whole genome shotgun (WGS) entry which is preliminary data.</text>
</comment>
<dbReference type="Proteomes" id="UP001642540">
    <property type="component" value="Unassembled WGS sequence"/>
</dbReference>
<organism evidence="2 3">
    <name type="scientific">Orchesella dallaii</name>
    <dbReference type="NCBI Taxonomy" id="48710"/>
    <lineage>
        <taxon>Eukaryota</taxon>
        <taxon>Metazoa</taxon>
        <taxon>Ecdysozoa</taxon>
        <taxon>Arthropoda</taxon>
        <taxon>Hexapoda</taxon>
        <taxon>Collembola</taxon>
        <taxon>Entomobryomorpha</taxon>
        <taxon>Entomobryoidea</taxon>
        <taxon>Orchesellidae</taxon>
        <taxon>Orchesellinae</taxon>
        <taxon>Orchesella</taxon>
    </lineage>
</organism>
<gene>
    <name evidence="2" type="ORF">ODALV1_LOCUS29544</name>
</gene>
<dbReference type="EMBL" id="CAXLJM020000156">
    <property type="protein sequence ID" value="CAL8143410.1"/>
    <property type="molecule type" value="Genomic_DNA"/>
</dbReference>
<keyword evidence="3" id="KW-1185">Reference proteome</keyword>
<reference evidence="2 3" key="1">
    <citation type="submission" date="2024-08" db="EMBL/GenBank/DDBJ databases">
        <authorList>
            <person name="Cucini C."/>
            <person name="Frati F."/>
        </authorList>
    </citation>
    <scope>NUCLEOTIDE SEQUENCE [LARGE SCALE GENOMIC DNA]</scope>
</reference>
<evidence type="ECO:0000313" key="2">
    <source>
        <dbReference type="EMBL" id="CAL8143410.1"/>
    </source>
</evidence>